<name>A0A6M8B9D7_9ACTO</name>
<evidence type="ECO:0000313" key="4">
    <source>
        <dbReference type="Proteomes" id="UP000504752"/>
    </source>
</evidence>
<keyword evidence="2" id="KW-0812">Transmembrane</keyword>
<keyword evidence="4" id="KW-1185">Reference proteome</keyword>
<proteinExistence type="predicted"/>
<dbReference type="AlphaFoldDB" id="A0A6M8B9D7"/>
<dbReference type="RefSeq" id="WP_159524270.1">
    <property type="nucleotide sequence ID" value="NZ_CP053642.1"/>
</dbReference>
<sequence>MSLLSKILADIRTVIAAVLGIFGLFLLVCSGFLNGEDEMAKTGGVNANLWAGIALVVVAVLMALWWGASPGDSGKGSGGSPSDPGARRQG</sequence>
<feature type="transmembrane region" description="Helical" evidence="2">
    <location>
        <begin position="47"/>
        <end position="68"/>
    </location>
</feature>
<evidence type="ECO:0000256" key="1">
    <source>
        <dbReference type="SAM" id="MobiDB-lite"/>
    </source>
</evidence>
<feature type="region of interest" description="Disordered" evidence="1">
    <location>
        <begin position="68"/>
        <end position="90"/>
    </location>
</feature>
<feature type="transmembrane region" description="Helical" evidence="2">
    <location>
        <begin position="12"/>
        <end position="35"/>
    </location>
</feature>
<reference evidence="3 4" key="1">
    <citation type="submission" date="2020-05" db="EMBL/GenBank/DDBJ databases">
        <title>Actinomyces sp. zg-325.</title>
        <authorList>
            <person name="Yang C."/>
        </authorList>
    </citation>
    <scope>NUCLEOTIDE SEQUENCE [LARGE SCALE GENOMIC DNA]</scope>
    <source>
        <strain evidence="4">zg-325</strain>
    </source>
</reference>
<keyword evidence="2" id="KW-0472">Membrane</keyword>
<dbReference type="KEGG" id="amam:HPC72_03830"/>
<evidence type="ECO:0000313" key="3">
    <source>
        <dbReference type="EMBL" id="QKD79495.1"/>
    </source>
</evidence>
<protein>
    <submittedName>
        <fullName evidence="3">Uncharacterized protein</fullName>
    </submittedName>
</protein>
<evidence type="ECO:0000256" key="2">
    <source>
        <dbReference type="SAM" id="Phobius"/>
    </source>
</evidence>
<keyword evidence="2" id="KW-1133">Transmembrane helix</keyword>
<organism evidence="3 4">
    <name type="scientific">Actinomyces marmotae</name>
    <dbReference type="NCBI Taxonomy" id="2737173"/>
    <lineage>
        <taxon>Bacteria</taxon>
        <taxon>Bacillati</taxon>
        <taxon>Actinomycetota</taxon>
        <taxon>Actinomycetes</taxon>
        <taxon>Actinomycetales</taxon>
        <taxon>Actinomycetaceae</taxon>
        <taxon>Actinomyces</taxon>
    </lineage>
</organism>
<dbReference type="Proteomes" id="UP000504752">
    <property type="component" value="Chromosome"/>
</dbReference>
<gene>
    <name evidence="3" type="ORF">HPC72_03830</name>
</gene>
<dbReference type="EMBL" id="CP053642">
    <property type="protein sequence ID" value="QKD79495.1"/>
    <property type="molecule type" value="Genomic_DNA"/>
</dbReference>
<accession>A0A6M8B9D7</accession>